<protein>
    <submittedName>
        <fullName evidence="2">Uncharacterized protein</fullName>
    </submittedName>
</protein>
<keyword evidence="3" id="KW-1185">Reference proteome</keyword>
<proteinExistence type="predicted"/>
<dbReference type="Proteomes" id="UP000297527">
    <property type="component" value="Unassembled WGS sequence"/>
</dbReference>
<reference evidence="2 3" key="1">
    <citation type="submission" date="2017-12" db="EMBL/GenBank/DDBJ databases">
        <title>Comparative genomics of Botrytis spp.</title>
        <authorList>
            <person name="Valero-Jimenez C.A."/>
            <person name="Tapia P."/>
            <person name="Veloso J."/>
            <person name="Silva-Moreno E."/>
            <person name="Staats M."/>
            <person name="Valdes J.H."/>
            <person name="Van Kan J.A.L."/>
        </authorList>
    </citation>
    <scope>NUCLEOTIDE SEQUENCE [LARGE SCALE GENOMIC DNA]</scope>
    <source>
        <strain evidence="2 3">MUCL11595</strain>
    </source>
</reference>
<comment type="caution">
    <text evidence="2">The sequence shown here is derived from an EMBL/GenBank/DDBJ whole genome shotgun (WGS) entry which is preliminary data.</text>
</comment>
<name>A0A4Z1HSN0_9HELO</name>
<accession>A0A4Z1HSN0</accession>
<keyword evidence="1" id="KW-0812">Transmembrane</keyword>
<evidence type="ECO:0000313" key="2">
    <source>
        <dbReference type="EMBL" id="TGO52088.1"/>
    </source>
</evidence>
<evidence type="ECO:0000313" key="3">
    <source>
        <dbReference type="Proteomes" id="UP000297527"/>
    </source>
</evidence>
<evidence type="ECO:0000256" key="1">
    <source>
        <dbReference type="SAM" id="Phobius"/>
    </source>
</evidence>
<feature type="transmembrane region" description="Helical" evidence="1">
    <location>
        <begin position="102"/>
        <end position="123"/>
    </location>
</feature>
<dbReference type="OrthoDB" id="3537396at2759"/>
<feature type="transmembrane region" description="Helical" evidence="1">
    <location>
        <begin position="143"/>
        <end position="164"/>
    </location>
</feature>
<dbReference type="AlphaFoldDB" id="A0A4Z1HSN0"/>
<organism evidence="2 3">
    <name type="scientific">Botryotinia convoluta</name>
    <dbReference type="NCBI Taxonomy" id="54673"/>
    <lineage>
        <taxon>Eukaryota</taxon>
        <taxon>Fungi</taxon>
        <taxon>Dikarya</taxon>
        <taxon>Ascomycota</taxon>
        <taxon>Pezizomycotina</taxon>
        <taxon>Leotiomycetes</taxon>
        <taxon>Helotiales</taxon>
        <taxon>Sclerotiniaceae</taxon>
        <taxon>Botryotinia</taxon>
    </lineage>
</organism>
<keyword evidence="1" id="KW-1133">Transmembrane helix</keyword>
<gene>
    <name evidence="2" type="ORF">BCON_0148g00060</name>
</gene>
<dbReference type="EMBL" id="PQXN01000148">
    <property type="protein sequence ID" value="TGO52088.1"/>
    <property type="molecule type" value="Genomic_DNA"/>
</dbReference>
<sequence>MADTSLIDTNHITSSSLGSLNPQIGVADQSLEQLAGSRGNRFRRSIANAGNSSSRELFQFESFESSDRINGSWRMQELNYCPQILGGHPDTRLKIKQFIENIVHGLWPWLVTVSFVGVLIYAISYFKSPEVLSPIQSTKFSAINTKVSIIWVLNIFSALDRIALNVRWRVMNQRVRPLSESHESHQSRIYHQKTKSYNGMPYSATVELVWCRLNKLPSQRKWAPGWAAPGQVSPQWMDPRTLVPDDATCQEGSASCSIQQNAPRLEKHDG</sequence>
<keyword evidence="1" id="KW-0472">Membrane</keyword>